<dbReference type="EMBL" id="FOXS01000006">
    <property type="protein sequence ID" value="SFQ71511.1"/>
    <property type="molecule type" value="Genomic_DNA"/>
</dbReference>
<proteinExistence type="predicted"/>
<sequence length="405" mass="42440">MFLGGFAVLLGSADASAQIFTKTQNFNAAYTPPATGSVLGFSASSTTNNAPELVGYFSETAPQTFGTYGVQNNSNGITGLNTTLTFDTQTFQAGSTGNRLSFQIGSPAIGANNEGFGNQSQVIVGLTLVNTITSAATTANVLSINSAALSSNGNNSGPVYTVGQTGTTSEMITTNGTTLQTRVVPINGPGISSFIINLPSFVQRTNVTVTITLITSRRNAIVVDNVTLASGSSPLPVELTRVEATAKQQGVTLNWATATEKNNDRFEIQRSADGQLFQTIGSVKGQGNSSSAREYSYADSRPLAGQSYYRLRQVDTDGTSAFSPVVAVQTSTEVTVFPNPTADAVVLPATVGQVQYRVLNALGQTMLRGKAAGNDRLDLTSLNKGTYFLELKGAAESTMQRVVRE</sequence>
<name>A0A1I6AS24_HYMAR</name>
<gene>
    <name evidence="3" type="ORF">SAMN04515668_3837</name>
</gene>
<dbReference type="STRING" id="1227077.SAMN04515668_3837"/>
<dbReference type="AlphaFoldDB" id="A0A1I6AS24"/>
<evidence type="ECO:0000313" key="3">
    <source>
        <dbReference type="EMBL" id="SFQ71511.1"/>
    </source>
</evidence>
<dbReference type="NCBIfam" id="TIGR04183">
    <property type="entry name" value="Por_Secre_tail"/>
    <property type="match status" value="1"/>
</dbReference>
<dbReference type="InterPro" id="IPR013783">
    <property type="entry name" value="Ig-like_fold"/>
</dbReference>
<dbReference type="Proteomes" id="UP000199029">
    <property type="component" value="Unassembled WGS sequence"/>
</dbReference>
<organism evidence="3 4">
    <name type="scientific">Hymenobacter arizonensis</name>
    <name type="common">Siccationidurans arizonensis</name>
    <dbReference type="NCBI Taxonomy" id="1227077"/>
    <lineage>
        <taxon>Bacteria</taxon>
        <taxon>Pseudomonadati</taxon>
        <taxon>Bacteroidota</taxon>
        <taxon>Cytophagia</taxon>
        <taxon>Cytophagales</taxon>
        <taxon>Hymenobacteraceae</taxon>
        <taxon>Hymenobacter</taxon>
    </lineage>
</organism>
<reference evidence="4" key="1">
    <citation type="submission" date="2016-10" db="EMBL/GenBank/DDBJ databases">
        <authorList>
            <person name="Varghese N."/>
            <person name="Submissions S."/>
        </authorList>
    </citation>
    <scope>NUCLEOTIDE SEQUENCE [LARGE SCALE GENOMIC DNA]</scope>
    <source>
        <strain evidence="4">OR362-8,ATCC BAA-1266,JCM 13504</strain>
    </source>
</reference>
<accession>A0A1I6AS24</accession>
<protein>
    <submittedName>
        <fullName evidence="3">Por secretion system C-terminal sorting domain-containing protein</fullName>
    </submittedName>
</protein>
<evidence type="ECO:0000256" key="1">
    <source>
        <dbReference type="SAM" id="SignalP"/>
    </source>
</evidence>
<feature type="signal peptide" evidence="1">
    <location>
        <begin position="1"/>
        <end position="17"/>
    </location>
</feature>
<evidence type="ECO:0000313" key="4">
    <source>
        <dbReference type="Proteomes" id="UP000199029"/>
    </source>
</evidence>
<dbReference type="InterPro" id="IPR026444">
    <property type="entry name" value="Secre_tail"/>
</dbReference>
<keyword evidence="4" id="KW-1185">Reference proteome</keyword>
<keyword evidence="1" id="KW-0732">Signal</keyword>
<dbReference type="Pfam" id="PF18962">
    <property type="entry name" value="Por_Secre_tail"/>
    <property type="match status" value="1"/>
</dbReference>
<dbReference type="Gene3D" id="2.60.40.10">
    <property type="entry name" value="Immunoglobulins"/>
    <property type="match status" value="1"/>
</dbReference>
<feature type="domain" description="Secretion system C-terminal sorting" evidence="2">
    <location>
        <begin position="336"/>
        <end position="403"/>
    </location>
</feature>
<evidence type="ECO:0000259" key="2">
    <source>
        <dbReference type="Pfam" id="PF18962"/>
    </source>
</evidence>
<feature type="chain" id="PRO_5011785506" evidence="1">
    <location>
        <begin position="18"/>
        <end position="405"/>
    </location>
</feature>